<dbReference type="OrthoDB" id="9790667at2"/>
<evidence type="ECO:0000259" key="7">
    <source>
        <dbReference type="Pfam" id="PF21981"/>
    </source>
</evidence>
<feature type="domain" description="RecX second three-helical" evidence="6">
    <location>
        <begin position="60"/>
        <end position="100"/>
    </location>
</feature>
<reference evidence="8 11" key="2">
    <citation type="submission" date="2024-01" db="EMBL/GenBank/DDBJ databases">
        <title>Active colonisers of the gastrointestinal tract of Atlantic salmon farmed in a warm water region.</title>
        <authorList>
            <person name="Bowman J.P."/>
        </authorList>
    </citation>
    <scope>NUCLEOTIDE SEQUENCE [LARGE SCALE GENOMIC DNA]</scope>
    <source>
        <strain evidence="8 11">S3MW1</strain>
    </source>
</reference>
<dbReference type="RefSeq" id="WP_080174081.1">
    <property type="nucleotide sequence ID" value="NZ_AP024855.1"/>
</dbReference>
<evidence type="ECO:0000256" key="5">
    <source>
        <dbReference type="HAMAP-Rule" id="MF_01114"/>
    </source>
</evidence>
<dbReference type="HAMAP" id="MF_01114">
    <property type="entry name" value="RecX"/>
    <property type="match status" value="1"/>
</dbReference>
<dbReference type="GO" id="GO:0006282">
    <property type="term" value="P:regulation of DNA repair"/>
    <property type="evidence" value="ECO:0007669"/>
    <property type="project" value="UniProtKB-UniRule"/>
</dbReference>
<dbReference type="GO" id="GO:0005737">
    <property type="term" value="C:cytoplasm"/>
    <property type="evidence" value="ECO:0007669"/>
    <property type="project" value="UniProtKB-SubCell"/>
</dbReference>
<name>A0A1T4R693_9GAMM</name>
<dbReference type="InterPro" id="IPR003783">
    <property type="entry name" value="Regulatory_RecX"/>
</dbReference>
<dbReference type="Gene3D" id="1.10.10.10">
    <property type="entry name" value="Winged helix-like DNA-binding domain superfamily/Winged helix DNA-binding domain"/>
    <property type="match status" value="3"/>
</dbReference>
<evidence type="ECO:0000259" key="6">
    <source>
        <dbReference type="Pfam" id="PF02631"/>
    </source>
</evidence>
<dbReference type="Proteomes" id="UP001306119">
    <property type="component" value="Unassembled WGS sequence"/>
</dbReference>
<dbReference type="InterPro" id="IPR053924">
    <property type="entry name" value="RecX_HTH_2nd"/>
</dbReference>
<dbReference type="EMBL" id="FUWP01000004">
    <property type="protein sequence ID" value="SKA11397.1"/>
    <property type="molecule type" value="Genomic_DNA"/>
</dbReference>
<dbReference type="AlphaFoldDB" id="A0A1T4R693"/>
<protein>
    <recommendedName>
        <fullName evidence="3 5">Regulatory protein RecX</fullName>
    </recommendedName>
</protein>
<comment type="subcellular location">
    <subcellularLocation>
        <location evidence="1 5">Cytoplasm</location>
    </subcellularLocation>
</comment>
<evidence type="ECO:0000256" key="3">
    <source>
        <dbReference type="ARBA" id="ARBA00018111"/>
    </source>
</evidence>
<evidence type="ECO:0000313" key="11">
    <source>
        <dbReference type="Proteomes" id="UP001306119"/>
    </source>
</evidence>
<feature type="domain" description="RecX third three-helical" evidence="7">
    <location>
        <begin position="218"/>
        <end position="261"/>
    </location>
</feature>
<dbReference type="Pfam" id="PF02631">
    <property type="entry name" value="RecX_HTH2"/>
    <property type="match status" value="1"/>
</dbReference>
<dbReference type="PANTHER" id="PTHR33602">
    <property type="entry name" value="REGULATORY PROTEIN RECX FAMILY PROTEIN"/>
    <property type="match status" value="1"/>
</dbReference>
<dbReference type="PANTHER" id="PTHR33602:SF1">
    <property type="entry name" value="REGULATORY PROTEIN RECX FAMILY PROTEIN"/>
    <property type="match status" value="1"/>
</dbReference>
<reference evidence="9 10" key="1">
    <citation type="submission" date="2017-02" db="EMBL/GenBank/DDBJ databases">
        <authorList>
            <person name="Peterson S.W."/>
        </authorList>
    </citation>
    <scope>NUCLEOTIDE SEQUENCE [LARGE SCALE GENOMIC DNA]</scope>
    <source>
        <strain evidence="9 10">CECT 9189</strain>
    </source>
</reference>
<evidence type="ECO:0000313" key="9">
    <source>
        <dbReference type="EMBL" id="SKA11397.1"/>
    </source>
</evidence>
<comment type="function">
    <text evidence="5">Modulates RecA activity.</text>
</comment>
<accession>A0A1T4R693</accession>
<organism evidence="9 10">
    <name type="scientific">Photobacterium toruni</name>
    <dbReference type="NCBI Taxonomy" id="1935446"/>
    <lineage>
        <taxon>Bacteria</taxon>
        <taxon>Pseudomonadati</taxon>
        <taxon>Pseudomonadota</taxon>
        <taxon>Gammaproteobacteria</taxon>
        <taxon>Vibrionales</taxon>
        <taxon>Vibrionaceae</taxon>
        <taxon>Photobacterium</taxon>
    </lineage>
</organism>
<evidence type="ECO:0000256" key="2">
    <source>
        <dbReference type="ARBA" id="ARBA00009695"/>
    </source>
</evidence>
<keyword evidence="4 5" id="KW-0963">Cytoplasm</keyword>
<dbReference type="Pfam" id="PF21981">
    <property type="entry name" value="RecX_HTH3"/>
    <property type="match status" value="1"/>
</dbReference>
<sequence length="266" mass="30648">MKKPYPAKTIQNVINSAIYHLNLRDHTEYELRKKLEAKTEQQDWIETVLQQMKGFGYLKDDLPFALHFCEMAFSNEHGQQYIKQKLKTKGIPAVVIEEALAEIIEKRQVSEIDMIKSRLNSYEDFSQTTKEKITNDLTKRGFGFQNISRAIAEHDAADTLLTKAKIKGMNADLETEVLKLVRKLKGKTVIKQELKMKHVDITNLEQVFDQLTEAGDIDFYENCQLVLAKKRFDLSNFKEKSKAYAYLSSKGYDSDEIKEAMAAVSH</sequence>
<evidence type="ECO:0000313" key="8">
    <source>
        <dbReference type="EMBL" id="MEC6830573.1"/>
    </source>
</evidence>
<proteinExistence type="inferred from homology"/>
<evidence type="ECO:0000256" key="1">
    <source>
        <dbReference type="ARBA" id="ARBA00004496"/>
    </source>
</evidence>
<gene>
    <name evidence="5 9" type="primary">recX</name>
    <name evidence="9" type="ORF">CZ814_01201</name>
    <name evidence="8" type="ORF">VXS06_02195</name>
</gene>
<comment type="similarity">
    <text evidence="2 5">Belongs to the RecX family.</text>
</comment>
<dbReference type="Proteomes" id="UP000191116">
    <property type="component" value="Unassembled WGS sequence"/>
</dbReference>
<evidence type="ECO:0000256" key="4">
    <source>
        <dbReference type="ARBA" id="ARBA00022490"/>
    </source>
</evidence>
<keyword evidence="11" id="KW-1185">Reference proteome</keyword>
<dbReference type="InterPro" id="IPR036388">
    <property type="entry name" value="WH-like_DNA-bd_sf"/>
</dbReference>
<dbReference type="EMBL" id="JAYXUG010000001">
    <property type="protein sequence ID" value="MEC6830573.1"/>
    <property type="molecule type" value="Genomic_DNA"/>
</dbReference>
<evidence type="ECO:0000313" key="10">
    <source>
        <dbReference type="Proteomes" id="UP000191116"/>
    </source>
</evidence>
<dbReference type="InterPro" id="IPR053925">
    <property type="entry name" value="RecX_HTH_3rd"/>
</dbReference>